<keyword evidence="4 5" id="KW-0472">Membrane</keyword>
<dbReference type="GO" id="GO:0016765">
    <property type="term" value="F:transferase activity, transferring alkyl or aryl (other than methyl) groups"/>
    <property type="evidence" value="ECO:0007669"/>
    <property type="project" value="InterPro"/>
</dbReference>
<evidence type="ECO:0000256" key="3">
    <source>
        <dbReference type="ARBA" id="ARBA00022989"/>
    </source>
</evidence>
<dbReference type="STRING" id="767519.SAMN05216559_2434"/>
<evidence type="ECO:0000313" key="6">
    <source>
        <dbReference type="EMBL" id="SFS01001.1"/>
    </source>
</evidence>
<keyword evidence="7" id="KW-1185">Reference proteome</keyword>
<evidence type="ECO:0000256" key="1">
    <source>
        <dbReference type="ARBA" id="ARBA00004651"/>
    </source>
</evidence>
<feature type="transmembrane region" description="Helical" evidence="5">
    <location>
        <begin position="252"/>
        <end position="275"/>
    </location>
</feature>
<comment type="subcellular location">
    <subcellularLocation>
        <location evidence="1">Cell membrane</location>
        <topology evidence="1">Multi-pass membrane protein</topology>
    </subcellularLocation>
</comment>
<name>A0A1I6LBY8_9EURY</name>
<feature type="transmembrane region" description="Helical" evidence="5">
    <location>
        <begin position="205"/>
        <end position="222"/>
    </location>
</feature>
<dbReference type="NCBIfam" id="NF009516">
    <property type="entry name" value="PRK12875.1"/>
    <property type="match status" value="1"/>
</dbReference>
<proteinExistence type="predicted"/>
<dbReference type="Pfam" id="PF01040">
    <property type="entry name" value="UbiA"/>
    <property type="match status" value="1"/>
</dbReference>
<dbReference type="AlphaFoldDB" id="A0A1I6LBY8"/>
<keyword evidence="3 5" id="KW-1133">Transmembrane helix</keyword>
<dbReference type="OrthoDB" id="305381at2157"/>
<reference evidence="6 7" key="1">
    <citation type="submission" date="2016-10" db="EMBL/GenBank/DDBJ databases">
        <authorList>
            <person name="de Groot N.N."/>
        </authorList>
    </citation>
    <scope>NUCLEOTIDE SEQUENCE [LARGE SCALE GENOMIC DNA]</scope>
    <source>
        <strain evidence="6 7">CGMCC 1.10457</strain>
    </source>
</reference>
<gene>
    <name evidence="6" type="ORF">SAMN05216559_2434</name>
</gene>
<evidence type="ECO:0000256" key="2">
    <source>
        <dbReference type="ARBA" id="ARBA00022692"/>
    </source>
</evidence>
<protein>
    <submittedName>
        <fullName evidence="6">4-hydroxybenzoate polyprenyltransferase</fullName>
    </submittedName>
</protein>
<dbReference type="EMBL" id="FOZK01000002">
    <property type="protein sequence ID" value="SFS01001.1"/>
    <property type="molecule type" value="Genomic_DNA"/>
</dbReference>
<dbReference type="PANTHER" id="PTHR42723:SF1">
    <property type="entry name" value="CHLOROPHYLL SYNTHASE, CHLOROPLASTIC"/>
    <property type="match status" value="1"/>
</dbReference>
<dbReference type="InterPro" id="IPR000537">
    <property type="entry name" value="UbiA_prenyltransferase"/>
</dbReference>
<feature type="transmembrane region" description="Helical" evidence="5">
    <location>
        <begin position="143"/>
        <end position="172"/>
    </location>
</feature>
<sequence length="277" mass="29508">MSTLVRLLRLSRPRFWLYLAGPVLVGLSFGADALTDLVAPLSLALVAYFLLPANVFLYGVNDVFDADVDRANPKKDEKEVRYRGDVWTLVAVVASLALGVALVAWAPAAARPWLVGFFVLGAAYSAPPLRLKTRPPLDSLSNGLYILPGAAAYAALTGTAPPLAALAGGWLWTMAMHTYSAVPDVEPDRRAGIETLATVLGRDRALAYCAACWLLSAAAFALLDPRAGLLLLVYPALVAVVELRDVDVDRAYWWYPGVNAVVGAVFTVAGLWGVVGA</sequence>
<dbReference type="InterPro" id="IPR050475">
    <property type="entry name" value="Prenyltransferase_related"/>
</dbReference>
<accession>A0A1I6LBY8</accession>
<keyword evidence="6" id="KW-0808">Transferase</keyword>
<organism evidence="6 7">
    <name type="scientific">Halomicrobium zhouii</name>
    <dbReference type="NCBI Taxonomy" id="767519"/>
    <lineage>
        <taxon>Archaea</taxon>
        <taxon>Methanobacteriati</taxon>
        <taxon>Methanobacteriota</taxon>
        <taxon>Stenosarchaea group</taxon>
        <taxon>Halobacteria</taxon>
        <taxon>Halobacteriales</taxon>
        <taxon>Haloarculaceae</taxon>
        <taxon>Halomicrobium</taxon>
    </lineage>
</organism>
<dbReference type="RefSeq" id="WP_089816777.1">
    <property type="nucleotide sequence ID" value="NZ_FOZK01000002.1"/>
</dbReference>
<evidence type="ECO:0000256" key="4">
    <source>
        <dbReference type="ARBA" id="ARBA00023136"/>
    </source>
</evidence>
<feature type="transmembrane region" description="Helical" evidence="5">
    <location>
        <begin position="15"/>
        <end position="35"/>
    </location>
</feature>
<dbReference type="InterPro" id="IPR044878">
    <property type="entry name" value="UbiA_sf"/>
</dbReference>
<keyword evidence="2 5" id="KW-0812">Transmembrane</keyword>
<feature type="transmembrane region" description="Helical" evidence="5">
    <location>
        <begin position="41"/>
        <end position="64"/>
    </location>
</feature>
<dbReference type="Gene3D" id="1.10.357.140">
    <property type="entry name" value="UbiA prenyltransferase"/>
    <property type="match status" value="1"/>
</dbReference>
<dbReference type="GO" id="GO:0005886">
    <property type="term" value="C:plasma membrane"/>
    <property type="evidence" value="ECO:0007669"/>
    <property type="project" value="UniProtKB-SubCell"/>
</dbReference>
<dbReference type="PANTHER" id="PTHR42723">
    <property type="entry name" value="CHLOROPHYLL SYNTHASE"/>
    <property type="match status" value="1"/>
</dbReference>
<dbReference type="Gene3D" id="1.20.120.1780">
    <property type="entry name" value="UbiA prenyltransferase"/>
    <property type="match status" value="1"/>
</dbReference>
<feature type="transmembrane region" description="Helical" evidence="5">
    <location>
        <begin position="85"/>
        <end position="106"/>
    </location>
</feature>
<dbReference type="Proteomes" id="UP000199062">
    <property type="component" value="Unassembled WGS sequence"/>
</dbReference>
<evidence type="ECO:0000313" key="7">
    <source>
        <dbReference type="Proteomes" id="UP000199062"/>
    </source>
</evidence>
<evidence type="ECO:0000256" key="5">
    <source>
        <dbReference type="SAM" id="Phobius"/>
    </source>
</evidence>
<dbReference type="CDD" id="cd13966">
    <property type="entry name" value="PT_UbiA_4"/>
    <property type="match status" value="1"/>
</dbReference>